<keyword evidence="3" id="KW-1185">Reference proteome</keyword>
<protein>
    <submittedName>
        <fullName evidence="2">DUF4919 domain-containing protein</fullName>
    </submittedName>
</protein>
<comment type="caution">
    <text evidence="2">The sequence shown here is derived from an EMBL/GenBank/DDBJ whole genome shotgun (WGS) entry which is preliminary data.</text>
</comment>
<dbReference type="EMBL" id="JACOAF010000044">
    <property type="protein sequence ID" value="MBC3541891.1"/>
    <property type="molecule type" value="Genomic_DNA"/>
</dbReference>
<evidence type="ECO:0000313" key="3">
    <source>
        <dbReference type="Proteomes" id="UP000659698"/>
    </source>
</evidence>
<feature type="signal peptide" evidence="1">
    <location>
        <begin position="1"/>
        <end position="20"/>
    </location>
</feature>
<dbReference type="InterPro" id="IPR032578">
    <property type="entry name" value="DUF4919"/>
</dbReference>
<feature type="chain" id="PRO_5045399944" evidence="1">
    <location>
        <begin position="21"/>
        <end position="244"/>
    </location>
</feature>
<gene>
    <name evidence="2" type="ORF">H7U12_19520</name>
</gene>
<accession>A0ABR6VXJ7</accession>
<proteinExistence type="predicted"/>
<evidence type="ECO:0000313" key="2">
    <source>
        <dbReference type="EMBL" id="MBC3541891.1"/>
    </source>
</evidence>
<dbReference type="Pfam" id="PF16266">
    <property type="entry name" value="DUF4919"/>
    <property type="match status" value="1"/>
</dbReference>
<reference evidence="2 3" key="1">
    <citation type="journal article" date="2019" name="Int. J. Syst. Evol. Microbiol.">
        <title>Rufibacter sediminis sp. nov., isolated from freshwater lake sediment.</title>
        <authorList>
            <person name="Qu J.H."/>
            <person name="Zhang L.J."/>
            <person name="Fu Y.H."/>
            <person name="Li H.F."/>
        </authorList>
    </citation>
    <scope>NUCLEOTIDE SEQUENCE [LARGE SCALE GENOMIC DNA]</scope>
    <source>
        <strain evidence="2 3">H-1</strain>
    </source>
</reference>
<keyword evidence="1" id="KW-0732">Signal</keyword>
<dbReference type="RefSeq" id="WP_186641272.1">
    <property type="nucleotide sequence ID" value="NZ_JACOAF010000044.1"/>
</dbReference>
<dbReference type="Proteomes" id="UP000659698">
    <property type="component" value="Unassembled WGS sequence"/>
</dbReference>
<organism evidence="2 3">
    <name type="scientific">Rufibacter sediminis</name>
    <dbReference type="NCBI Taxonomy" id="2762756"/>
    <lineage>
        <taxon>Bacteria</taxon>
        <taxon>Pseudomonadati</taxon>
        <taxon>Bacteroidota</taxon>
        <taxon>Cytophagia</taxon>
        <taxon>Cytophagales</taxon>
        <taxon>Hymenobacteraceae</taxon>
        <taxon>Rufibacter</taxon>
    </lineage>
</organism>
<name>A0ABR6VXJ7_9BACT</name>
<sequence>MKQYFILSFLCLGLLLQGQAQTSKKGEAQTSKKGQAQSVLKEGQAQTVSKIDYSAIKTAVTSAKSKMYYPNLLKRYHANDPKLTQDEYKHLYYGWTFQSGYNPYKPNDQSDALNEMLLYERFPEIISTGKKLLATDPFNLDVMYLMHMAYGELNKKAESQMWLTKFEGLMAAIKASGNGRSKETAVVLNAPRDEYMFLTVVGLRQKGRPQLVENKYDLVNLQTPNKLNLTELYFNIQKAVEKKR</sequence>
<evidence type="ECO:0000256" key="1">
    <source>
        <dbReference type="SAM" id="SignalP"/>
    </source>
</evidence>